<dbReference type="Pfam" id="PF02362">
    <property type="entry name" value="B3"/>
    <property type="match status" value="1"/>
</dbReference>
<dbReference type="FunFam" id="2.30.30.1040:FF:000001">
    <property type="entry name" value="Auxin response factor"/>
    <property type="match status" value="1"/>
</dbReference>
<dbReference type="GO" id="GO:0005634">
    <property type="term" value="C:nucleus"/>
    <property type="evidence" value="ECO:0007669"/>
    <property type="project" value="UniProtKB-SubCell"/>
</dbReference>
<evidence type="ECO:0000256" key="6">
    <source>
        <dbReference type="ARBA" id="ARBA00023163"/>
    </source>
</evidence>
<evidence type="ECO:0000256" key="7">
    <source>
        <dbReference type="ARBA" id="ARBA00023242"/>
    </source>
</evidence>
<dbReference type="Proteomes" id="UP000092600">
    <property type="component" value="Unassembled WGS sequence"/>
</dbReference>
<evidence type="ECO:0000313" key="14">
    <source>
        <dbReference type="Proteomes" id="UP000092600"/>
    </source>
</evidence>
<keyword evidence="5 9" id="KW-0238">DNA-binding</keyword>
<keyword evidence="8 9" id="KW-0927">Auxin signaling pathway</keyword>
<comment type="similarity">
    <text evidence="3 9">Belongs to the ARF family.</text>
</comment>
<evidence type="ECO:0000259" key="12">
    <source>
        <dbReference type="PROSITE" id="PS51745"/>
    </source>
</evidence>
<dbReference type="InterPro" id="IPR010525">
    <property type="entry name" value="ARF_dom"/>
</dbReference>
<dbReference type="FunFam" id="2.40.330.10:FF:000001">
    <property type="entry name" value="Auxin response factor"/>
    <property type="match status" value="1"/>
</dbReference>
<dbReference type="GO" id="GO:0009734">
    <property type="term" value="P:auxin-activated signaling pathway"/>
    <property type="evidence" value="ECO:0007669"/>
    <property type="project" value="UniProtKB-KW"/>
</dbReference>
<dbReference type="Pfam" id="PF06507">
    <property type="entry name" value="ARF_AD"/>
    <property type="match status" value="1"/>
</dbReference>
<dbReference type="PROSITE" id="PS51745">
    <property type="entry name" value="PB1"/>
    <property type="match status" value="1"/>
</dbReference>
<dbReference type="InterPro" id="IPR044835">
    <property type="entry name" value="ARF_plant"/>
</dbReference>
<gene>
    <name evidence="13" type="ORF">ACMD2_19707</name>
</gene>
<evidence type="ECO:0000256" key="1">
    <source>
        <dbReference type="ARBA" id="ARBA00003182"/>
    </source>
</evidence>
<dbReference type="SMART" id="SM01019">
    <property type="entry name" value="B3"/>
    <property type="match status" value="1"/>
</dbReference>
<dbReference type="GO" id="GO:0003677">
    <property type="term" value="F:DNA binding"/>
    <property type="evidence" value="ECO:0007669"/>
    <property type="project" value="UniProtKB-KW"/>
</dbReference>
<evidence type="ECO:0000313" key="13">
    <source>
        <dbReference type="EMBL" id="OAY83902.1"/>
    </source>
</evidence>
<sequence>MCSTLEQGKSACLSSAAPVLDEMKLLAEAQCKTGAKNVIHSELWHACAGPLVSLPPPGSLVYYFPQGHSEQVTATTRRTANSHIPNYPNLPSQLMCQVHNVTLHVSADKDTDEIYAQMTLQPVNSESDILPIPDLGLTRSKHPTDFFCKNLTASDTSTHGGFSVPRRAAEKLFPQLDYSVQPPNQELTVRDLHDNLWTFRHIYRGQPKRHLLTTGWSLFVGTKRLKAGDAVLFIRDEKSQLLLGVRRANRQQSALPSSVLSTDSMHIGVLAAAAHAAANRSPFTVYYNPRACPSDFIIPLAKYNKAAYTQVSVGMRFGMMFETEESTKRRYMGTIVGINDYDPLRWPNSKWRNLQVEWDEYGCGERPERVSLFEIEMPESLFVFPSPSVNPKRQCLPGCSGRAHPSRLRAQGAPIALKGSATALAGFDLAQRTWTLGLLLGLLPLVPGTESIGFQNMTSRSVENMNGSVDHLVSGLAMKFLNHFQNSNVSGQLECLQPLYGSTVHDIKCNFISRSYPAILPTSSAIQYPLKQKDVLGNLEMQKELHLPLQNAHLENRSSQSCRLPRGADLVCASGVHVASQEQCEEESNSGLNCVDRNEKNEASVPAENQDEEYHSMKRQLSDQSLTDHLECRNGENSSDPLNHENFFSKIIDSQGLQHDKCSDLQQIKQHLDPVVMSTNQESSCSPDNSDPVNRPPLQGCMSHFLDNADWMFQPSYYQDFSGIQHSLTTDDRPDALFLSASENITNSSADISSILSIPTKPFNPPYLSDLHTLQCLPNSVQEFLGSPELNPLSFISSENQNVAVQASNKCGRKGLSEKSNDQSETFSNLHFEDGDRGFLVGPSAQATTTLEDFDLGEYSKFNVPFQSLACDFVSQEMQSQITSTSFAESQVISLHENFDHSGGISSCSIDASDYDWSRDTKKQVSQPPLRTFTKVQKLGSVGRSIDVTRFRDYRELKSAIAFMFGLEGKLDDSSCSEWKLVYVDYENDVLLVGDDPWEEFINCVRCIRILSPSEVQQMSQDGLQLMNGFVQLGQ</sequence>
<keyword evidence="6 9" id="KW-0804">Transcription</keyword>
<keyword evidence="4 9" id="KW-0805">Transcription regulation</keyword>
<dbReference type="PANTHER" id="PTHR31384:SF10">
    <property type="entry name" value="AUXIN RESPONSE FACTOR 5"/>
    <property type="match status" value="1"/>
</dbReference>
<evidence type="ECO:0000256" key="5">
    <source>
        <dbReference type="ARBA" id="ARBA00023125"/>
    </source>
</evidence>
<dbReference type="GO" id="GO:0006355">
    <property type="term" value="P:regulation of DNA-templated transcription"/>
    <property type="evidence" value="ECO:0007669"/>
    <property type="project" value="InterPro"/>
</dbReference>
<comment type="subcellular location">
    <subcellularLocation>
        <location evidence="2 9">Nucleus</location>
    </subcellularLocation>
</comment>
<evidence type="ECO:0000256" key="8">
    <source>
        <dbReference type="ARBA" id="ARBA00023294"/>
    </source>
</evidence>
<dbReference type="AlphaFoldDB" id="A0A199W338"/>
<comment type="caution">
    <text evidence="13">The sequence shown here is derived from an EMBL/GenBank/DDBJ whole genome shotgun (WGS) entry which is preliminary data.</text>
</comment>
<evidence type="ECO:0000256" key="3">
    <source>
        <dbReference type="ARBA" id="ARBA00007853"/>
    </source>
</evidence>
<dbReference type="InterPro" id="IPR015300">
    <property type="entry name" value="DNA-bd_pseudobarrel_sf"/>
</dbReference>
<feature type="region of interest" description="Disordered" evidence="10">
    <location>
        <begin position="589"/>
        <end position="619"/>
    </location>
</feature>
<dbReference type="InterPro" id="IPR003340">
    <property type="entry name" value="B3_DNA-bd"/>
</dbReference>
<evidence type="ECO:0000256" key="2">
    <source>
        <dbReference type="ARBA" id="ARBA00004123"/>
    </source>
</evidence>
<dbReference type="STRING" id="4615.A0A199W338"/>
<feature type="domain" description="PB1" evidence="12">
    <location>
        <begin position="931"/>
        <end position="1015"/>
    </location>
</feature>
<accession>A0A199W338</accession>
<evidence type="ECO:0000256" key="4">
    <source>
        <dbReference type="ARBA" id="ARBA00023015"/>
    </source>
</evidence>
<dbReference type="PROSITE" id="PS50863">
    <property type="entry name" value="B3"/>
    <property type="match status" value="1"/>
</dbReference>
<dbReference type="Gene3D" id="2.40.330.10">
    <property type="entry name" value="DNA-binding pseudobarrel domain"/>
    <property type="match status" value="1"/>
</dbReference>
<dbReference type="InterPro" id="IPR033389">
    <property type="entry name" value="AUX/IAA_dom"/>
</dbReference>
<dbReference type="CDD" id="cd10017">
    <property type="entry name" value="B3_DNA"/>
    <property type="match status" value="1"/>
</dbReference>
<dbReference type="PANTHER" id="PTHR31384">
    <property type="entry name" value="AUXIN RESPONSE FACTOR 4-RELATED"/>
    <property type="match status" value="1"/>
</dbReference>
<proteinExistence type="inferred from homology"/>
<evidence type="ECO:0000256" key="10">
    <source>
        <dbReference type="SAM" id="MobiDB-lite"/>
    </source>
</evidence>
<dbReference type="FunFam" id="3.10.20.90:FF:000047">
    <property type="entry name" value="Auxin response factor"/>
    <property type="match status" value="1"/>
</dbReference>
<organism evidence="13 14">
    <name type="scientific">Ananas comosus</name>
    <name type="common">Pineapple</name>
    <name type="synonym">Ananas ananas</name>
    <dbReference type="NCBI Taxonomy" id="4615"/>
    <lineage>
        <taxon>Eukaryota</taxon>
        <taxon>Viridiplantae</taxon>
        <taxon>Streptophyta</taxon>
        <taxon>Embryophyta</taxon>
        <taxon>Tracheophyta</taxon>
        <taxon>Spermatophyta</taxon>
        <taxon>Magnoliopsida</taxon>
        <taxon>Liliopsida</taxon>
        <taxon>Poales</taxon>
        <taxon>Bromeliaceae</taxon>
        <taxon>Bromelioideae</taxon>
        <taxon>Ananas</taxon>
    </lineage>
</organism>
<dbReference type="Gene3D" id="3.10.20.90">
    <property type="entry name" value="Phosphatidylinositol 3-kinase Catalytic Subunit, Chain A, domain 1"/>
    <property type="match status" value="1"/>
</dbReference>
<keyword evidence="7 9" id="KW-0539">Nucleus</keyword>
<comment type="function">
    <text evidence="1 9">Auxin response factors (ARFs) are transcriptional factors that bind specifically to the DNA sequence 5'-TGTCTC-3' found in the auxin-responsive promoter elements (AuxREs).</text>
</comment>
<protein>
    <recommendedName>
        <fullName evidence="9">Auxin response factor</fullName>
    </recommendedName>
</protein>
<dbReference type="SUPFAM" id="SSF101936">
    <property type="entry name" value="DNA-binding pseudobarrel domain"/>
    <property type="match status" value="1"/>
</dbReference>
<name>A0A199W338_ANACO</name>
<feature type="domain" description="TF-B3" evidence="11">
    <location>
        <begin position="147"/>
        <end position="249"/>
    </location>
</feature>
<dbReference type="EMBL" id="LSRQ01000298">
    <property type="protein sequence ID" value="OAY83902.1"/>
    <property type="molecule type" value="Genomic_DNA"/>
</dbReference>
<evidence type="ECO:0000256" key="9">
    <source>
        <dbReference type="RuleBase" id="RU004561"/>
    </source>
</evidence>
<dbReference type="SUPFAM" id="SSF54277">
    <property type="entry name" value="CAD &amp; PB1 domains"/>
    <property type="match status" value="1"/>
</dbReference>
<evidence type="ECO:0000259" key="11">
    <source>
        <dbReference type="PROSITE" id="PS50863"/>
    </source>
</evidence>
<dbReference type="Gene3D" id="2.30.30.1040">
    <property type="match status" value="1"/>
</dbReference>
<dbReference type="InterPro" id="IPR053793">
    <property type="entry name" value="PB1-like"/>
</dbReference>
<reference evidence="13 14" key="1">
    <citation type="journal article" date="2016" name="DNA Res.">
        <title>The draft genome of MD-2 pineapple using hybrid error correction of long reads.</title>
        <authorList>
            <person name="Redwan R.M."/>
            <person name="Saidin A."/>
            <person name="Kumar S.V."/>
        </authorList>
    </citation>
    <scope>NUCLEOTIDE SEQUENCE [LARGE SCALE GENOMIC DNA]</scope>
    <source>
        <strain evidence="14">cv. MD2</strain>
        <tissue evidence="13">Leaf</tissue>
    </source>
</reference>
<comment type="subunit">
    <text evidence="9">Homodimers and heterodimers.</text>
</comment>
<dbReference type="Pfam" id="PF02309">
    <property type="entry name" value="AUX_IAA"/>
    <property type="match status" value="1"/>
</dbReference>